<name>A0AAV0GH50_9ASTE</name>
<dbReference type="Proteomes" id="UP001152523">
    <property type="component" value="Unassembled WGS sequence"/>
</dbReference>
<reference evidence="1" key="1">
    <citation type="submission" date="2022-07" db="EMBL/GenBank/DDBJ databases">
        <authorList>
            <person name="Macas J."/>
            <person name="Novak P."/>
            <person name="Neumann P."/>
        </authorList>
    </citation>
    <scope>NUCLEOTIDE SEQUENCE</scope>
</reference>
<keyword evidence="2" id="KW-1185">Reference proteome</keyword>
<sequence length="177" mass="18568">MDLIGDGAEAEIGDLQVAVLVEEEILRLEVPVENAARVAVPDGGDELPKILPAEILAESALGDPGEELPALDELHDEIDLGLGGQDLEELDDVGVVEAAHDGDLALDVSDQGGAGDLLLIDHFDRDALPVPDVPGMVDFGEGAATQELPDLVFLEQGVVVGGGWPAAVLFHLRHPRR</sequence>
<comment type="caution">
    <text evidence="1">The sequence shown here is derived from an EMBL/GenBank/DDBJ whole genome shotgun (WGS) entry which is preliminary data.</text>
</comment>
<protein>
    <submittedName>
        <fullName evidence="1">Uncharacterized protein</fullName>
    </submittedName>
</protein>
<dbReference type="AlphaFoldDB" id="A0AAV0GH50"/>
<evidence type="ECO:0000313" key="2">
    <source>
        <dbReference type="Proteomes" id="UP001152523"/>
    </source>
</evidence>
<gene>
    <name evidence="1" type="ORF">CEPIT_LOCUS43446</name>
</gene>
<dbReference type="EMBL" id="CAMAPF010001121">
    <property type="protein sequence ID" value="CAH9147054.1"/>
    <property type="molecule type" value="Genomic_DNA"/>
</dbReference>
<proteinExistence type="predicted"/>
<evidence type="ECO:0000313" key="1">
    <source>
        <dbReference type="EMBL" id="CAH9147054.1"/>
    </source>
</evidence>
<accession>A0AAV0GH50</accession>
<organism evidence="1 2">
    <name type="scientific">Cuscuta epithymum</name>
    <dbReference type="NCBI Taxonomy" id="186058"/>
    <lineage>
        <taxon>Eukaryota</taxon>
        <taxon>Viridiplantae</taxon>
        <taxon>Streptophyta</taxon>
        <taxon>Embryophyta</taxon>
        <taxon>Tracheophyta</taxon>
        <taxon>Spermatophyta</taxon>
        <taxon>Magnoliopsida</taxon>
        <taxon>eudicotyledons</taxon>
        <taxon>Gunneridae</taxon>
        <taxon>Pentapetalae</taxon>
        <taxon>asterids</taxon>
        <taxon>lamiids</taxon>
        <taxon>Solanales</taxon>
        <taxon>Convolvulaceae</taxon>
        <taxon>Cuscuteae</taxon>
        <taxon>Cuscuta</taxon>
        <taxon>Cuscuta subgen. Cuscuta</taxon>
    </lineage>
</organism>